<feature type="region of interest" description="Disordered" evidence="2">
    <location>
        <begin position="1210"/>
        <end position="1267"/>
    </location>
</feature>
<organism evidence="3 4">
    <name type="scientific">Favolaschia claudopus</name>
    <dbReference type="NCBI Taxonomy" id="2862362"/>
    <lineage>
        <taxon>Eukaryota</taxon>
        <taxon>Fungi</taxon>
        <taxon>Dikarya</taxon>
        <taxon>Basidiomycota</taxon>
        <taxon>Agaricomycotina</taxon>
        <taxon>Agaricomycetes</taxon>
        <taxon>Agaricomycetidae</taxon>
        <taxon>Agaricales</taxon>
        <taxon>Marasmiineae</taxon>
        <taxon>Mycenaceae</taxon>
        <taxon>Favolaschia</taxon>
    </lineage>
</organism>
<feature type="compositionally biased region" description="Pro residues" evidence="2">
    <location>
        <begin position="37"/>
        <end position="48"/>
    </location>
</feature>
<dbReference type="EMBL" id="JAWWNJ010000137">
    <property type="protein sequence ID" value="KAK6984457.1"/>
    <property type="molecule type" value="Genomic_DNA"/>
</dbReference>
<dbReference type="AlphaFoldDB" id="A0AAV9ZJV5"/>
<name>A0AAV9ZJV5_9AGAR</name>
<accession>A0AAV9ZJV5</accession>
<feature type="compositionally biased region" description="Pro residues" evidence="2">
    <location>
        <begin position="1215"/>
        <end position="1225"/>
    </location>
</feature>
<gene>
    <name evidence="3" type="ORF">R3P38DRAFT_3452324</name>
</gene>
<keyword evidence="4" id="KW-1185">Reference proteome</keyword>
<comment type="caution">
    <text evidence="3">The sequence shown here is derived from an EMBL/GenBank/DDBJ whole genome shotgun (WGS) entry which is preliminary data.</text>
</comment>
<evidence type="ECO:0000256" key="2">
    <source>
        <dbReference type="SAM" id="MobiDB-lite"/>
    </source>
</evidence>
<evidence type="ECO:0000256" key="1">
    <source>
        <dbReference type="SAM" id="Coils"/>
    </source>
</evidence>
<feature type="compositionally biased region" description="Basic and acidic residues" evidence="2">
    <location>
        <begin position="1248"/>
        <end position="1260"/>
    </location>
</feature>
<reference evidence="3 4" key="1">
    <citation type="journal article" date="2024" name="J Genomics">
        <title>Draft genome sequencing and assembly of Favolaschia claudopus CIRM-BRFM 2984 isolated from oak limbs.</title>
        <authorList>
            <person name="Navarro D."/>
            <person name="Drula E."/>
            <person name="Chaduli D."/>
            <person name="Cazenave R."/>
            <person name="Ahrendt S."/>
            <person name="Wang J."/>
            <person name="Lipzen A."/>
            <person name="Daum C."/>
            <person name="Barry K."/>
            <person name="Grigoriev I.V."/>
            <person name="Favel A."/>
            <person name="Rosso M.N."/>
            <person name="Martin F."/>
        </authorList>
    </citation>
    <scope>NUCLEOTIDE SEQUENCE [LARGE SCALE GENOMIC DNA]</scope>
    <source>
        <strain evidence="3 4">CIRM-BRFM 2984</strain>
    </source>
</reference>
<protein>
    <submittedName>
        <fullName evidence="3">Uncharacterized protein</fullName>
    </submittedName>
</protein>
<proteinExistence type="predicted"/>
<keyword evidence="1" id="KW-0175">Coiled coil</keyword>
<sequence length="1267" mass="140648">MLCNPCLIPKQGTSSQQVGAVPASTSITPAAPSGLVPRPPHSVPQPPRDPSRWAVPCPGIPIEWDADTFYTTYPFQLHAPNAKNCAPYDLMIISVTLEGIQPCAKCSRLTLDVKIIRERATRSFEHIGNHDDLNADQLRAKVAAVKEKMNTLKLKNLDLEDSVQRAQARLAEWRELFSFIGQNPISIPALHRLLANADKKGWSPATTLEHCQLAKAGKYTARNYTDYEINLAILLYELGGGAAVHAMNHSVFALPSRNTIQPYRQDFKLIPLRESDVSSPEKCGHTLSLDELAADPRIDFMPETDEMGGLCLEHLSELETVKVGKDLRAVEAAVAAVKAGKVHVSHEVCVGAISHLYGTNYGAKPIFMGPTCKKGPWQDSVRLIEVIIAAWKRSPDGEAKHGPLMSISTDGDHKRRLALFILCMQNEILPENPLYPLLGKNNITHDGDPKHIFKRNRSLLSSFDEVVVKNVCINRDLLLVWLARLPNQDWSETSIHNLLHPSDGQNVSEAIKLLLCIVEISKLDSEDLDLDPSEAAEFEALCLLGEAYNALLQPFINVELSLSEQIQSLITASHLFCALYVQNGTSFMSNQLYADMQSMFKNVILMVPKTRIINGELKVYICLLGDDVLEALFGRCRMIGGHSPNCSIGELRDRFGSAMNLDYIYERYPELERHPPRLNMIRKRHVDHVRPSHFKRELRAKSCDLESCWAAAVMAAEPFPMKDTDLSRPLGGKYPAISGGIDRSMANLKTSESSTDEELIDPNTIHFANLVAGVDIDAMILAEKMSESSSALPRSLFAEIDATGRLAHKKSILRTFFNTTTDGHTSHDRLQRVRGFTVGNKTWDRDIESAEQDVSATTHFQLGNLFTTLLCHNGTHLGLAVAKSTIIKRIAPGSKAVSVSAIPRAELHLPSSFYTVSGQVLSLVPLPGPQPNDLAWAWDGDSISFCLKKSKNSAEEVTHRRNLQITVSSRLIDCNVQDQALDISTSNLQVDLPGTRERTWSFQSSHFLAAWNSLWTILLNDPTLHDKFPIFTGVSEGAFPYQIQSLGISYASPIANTTVEESVHNRKACRICTKVVKDQDRQGHTGEHILKALCKVPDSSVKVPVSATYPCGMCGGTCGIAIKGGKPDSDCPSLYHFLIKTSRKFLPTRPCTNVPIVCAMEGCKETHWKYNFMQHMNERHPDWQHLVPSPFVEEIRITSEEQLKLGIPSHIAAEWPPPRPPPARPSTPTAEKRSASSLTLSPRRLHGRDKENYDPYDTHSFKKSRII</sequence>
<evidence type="ECO:0000313" key="4">
    <source>
        <dbReference type="Proteomes" id="UP001362999"/>
    </source>
</evidence>
<evidence type="ECO:0000313" key="3">
    <source>
        <dbReference type="EMBL" id="KAK6984457.1"/>
    </source>
</evidence>
<feature type="coiled-coil region" evidence="1">
    <location>
        <begin position="135"/>
        <end position="176"/>
    </location>
</feature>
<feature type="region of interest" description="Disordered" evidence="2">
    <location>
        <begin position="29"/>
        <end position="51"/>
    </location>
</feature>
<dbReference type="Proteomes" id="UP001362999">
    <property type="component" value="Unassembled WGS sequence"/>
</dbReference>